<evidence type="ECO:0000313" key="2">
    <source>
        <dbReference type="EMBL" id="MDK3019834.1"/>
    </source>
</evidence>
<evidence type="ECO:0000313" key="3">
    <source>
        <dbReference type="Proteomes" id="UP001243757"/>
    </source>
</evidence>
<feature type="compositionally biased region" description="Basic and acidic residues" evidence="1">
    <location>
        <begin position="35"/>
        <end position="46"/>
    </location>
</feature>
<keyword evidence="3" id="KW-1185">Reference proteome</keyword>
<gene>
    <name evidence="2" type="ORF">QO033_19310</name>
</gene>
<protein>
    <submittedName>
        <fullName evidence="2">Uncharacterized protein</fullName>
    </submittedName>
</protein>
<dbReference type="Proteomes" id="UP001243757">
    <property type="component" value="Unassembled WGS sequence"/>
</dbReference>
<dbReference type="RefSeq" id="WP_284482606.1">
    <property type="nucleotide sequence ID" value="NZ_JASNJD010000018.1"/>
</dbReference>
<reference evidence="2 3" key="1">
    <citation type="submission" date="2023-05" db="EMBL/GenBank/DDBJ databases">
        <title>Pseudodonghicola sp. nov.</title>
        <authorList>
            <person name="Huang J."/>
        </authorList>
    </citation>
    <scope>NUCLEOTIDE SEQUENCE [LARGE SCALE GENOMIC DNA]</scope>
    <source>
        <strain evidence="2 3">IC7</strain>
    </source>
</reference>
<proteinExistence type="predicted"/>
<comment type="caution">
    <text evidence="2">The sequence shown here is derived from an EMBL/GenBank/DDBJ whole genome shotgun (WGS) entry which is preliminary data.</text>
</comment>
<evidence type="ECO:0000256" key="1">
    <source>
        <dbReference type="SAM" id="MobiDB-lite"/>
    </source>
</evidence>
<sequence length="54" mass="6013">MPTERQIQEALKIVSSMYPDARIARVGPDGVTFDYQDKAAPKDEGWNGKPFSAE</sequence>
<accession>A0ABT7F5E7</accession>
<dbReference type="EMBL" id="JASNJD010000018">
    <property type="protein sequence ID" value="MDK3019834.1"/>
    <property type="molecule type" value="Genomic_DNA"/>
</dbReference>
<name>A0ABT7F5E7_9RHOB</name>
<organism evidence="2 3">
    <name type="scientific">Pseudodonghicola flavimaris</name>
    <dbReference type="NCBI Taxonomy" id="3050036"/>
    <lineage>
        <taxon>Bacteria</taxon>
        <taxon>Pseudomonadati</taxon>
        <taxon>Pseudomonadota</taxon>
        <taxon>Alphaproteobacteria</taxon>
        <taxon>Rhodobacterales</taxon>
        <taxon>Paracoccaceae</taxon>
        <taxon>Pseudodonghicola</taxon>
    </lineage>
</organism>
<feature type="region of interest" description="Disordered" evidence="1">
    <location>
        <begin position="35"/>
        <end position="54"/>
    </location>
</feature>